<dbReference type="PANTHER" id="PTHR35987:SF3">
    <property type="entry name" value="PROTEIN PLASTID REDOX INSENSITIVE 2-LIKE ISOFORM X1"/>
    <property type="match status" value="1"/>
</dbReference>
<dbReference type="PANTHER" id="PTHR35987">
    <property type="entry name" value="PROTEIN PLASTID REDOX INSENSITIVE 2, CHLOROPLASTIC-RELATED"/>
    <property type="match status" value="1"/>
</dbReference>
<sequence length="191" mass="21103">MAANAVLLSIKVQTQVDRGSTPGDGWKFVQWLEVENCGVQPLFAHHQKPSSVAFHLKYPMKLFTSSVASSSSSSSCHSFPSTITTLYPLPAPLILRTPCVILRHHLPLSPPSVSARNTLPPTLSASPTHNHLYPDPSPHFAQFETRKFKVELLNKLSHESDEFGNDLHAVVDVCAQVNAPFFAWQKVFSFS</sequence>
<name>A0ABU6RH90_9FABA</name>
<dbReference type="InterPro" id="IPR039349">
    <property type="entry name" value="PRIN2"/>
</dbReference>
<keyword evidence="2" id="KW-1185">Reference proteome</keyword>
<reference evidence="1 2" key="1">
    <citation type="journal article" date="2023" name="Plants (Basel)">
        <title>Bridging the Gap: Combining Genomics and Transcriptomics Approaches to Understand Stylosanthes scabra, an Orphan Legume from the Brazilian Caatinga.</title>
        <authorList>
            <person name="Ferreira-Neto J.R.C."/>
            <person name="da Silva M.D."/>
            <person name="Binneck E."/>
            <person name="de Melo N.F."/>
            <person name="da Silva R.H."/>
            <person name="de Melo A.L.T.M."/>
            <person name="Pandolfi V."/>
            <person name="Bustamante F.O."/>
            <person name="Brasileiro-Vidal A.C."/>
            <person name="Benko-Iseppon A.M."/>
        </authorList>
    </citation>
    <scope>NUCLEOTIDE SEQUENCE [LARGE SCALE GENOMIC DNA]</scope>
    <source>
        <tissue evidence="1">Leaves</tissue>
    </source>
</reference>
<organism evidence="1 2">
    <name type="scientific">Stylosanthes scabra</name>
    <dbReference type="NCBI Taxonomy" id="79078"/>
    <lineage>
        <taxon>Eukaryota</taxon>
        <taxon>Viridiplantae</taxon>
        <taxon>Streptophyta</taxon>
        <taxon>Embryophyta</taxon>
        <taxon>Tracheophyta</taxon>
        <taxon>Spermatophyta</taxon>
        <taxon>Magnoliopsida</taxon>
        <taxon>eudicotyledons</taxon>
        <taxon>Gunneridae</taxon>
        <taxon>Pentapetalae</taxon>
        <taxon>rosids</taxon>
        <taxon>fabids</taxon>
        <taxon>Fabales</taxon>
        <taxon>Fabaceae</taxon>
        <taxon>Papilionoideae</taxon>
        <taxon>50 kb inversion clade</taxon>
        <taxon>dalbergioids sensu lato</taxon>
        <taxon>Dalbergieae</taxon>
        <taxon>Pterocarpus clade</taxon>
        <taxon>Stylosanthes</taxon>
    </lineage>
</organism>
<protein>
    <submittedName>
        <fullName evidence="1">Uncharacterized protein</fullName>
    </submittedName>
</protein>
<evidence type="ECO:0000313" key="2">
    <source>
        <dbReference type="Proteomes" id="UP001341840"/>
    </source>
</evidence>
<dbReference type="EMBL" id="JASCZI010030535">
    <property type="protein sequence ID" value="MED6123426.1"/>
    <property type="molecule type" value="Genomic_DNA"/>
</dbReference>
<accession>A0ABU6RH90</accession>
<evidence type="ECO:0000313" key="1">
    <source>
        <dbReference type="EMBL" id="MED6123426.1"/>
    </source>
</evidence>
<gene>
    <name evidence="1" type="ORF">PIB30_049087</name>
</gene>
<comment type="caution">
    <text evidence="1">The sequence shown here is derived from an EMBL/GenBank/DDBJ whole genome shotgun (WGS) entry which is preliminary data.</text>
</comment>
<proteinExistence type="predicted"/>
<dbReference type="Proteomes" id="UP001341840">
    <property type="component" value="Unassembled WGS sequence"/>
</dbReference>